<comment type="caution">
    <text evidence="2">The sequence shown here is derived from an EMBL/GenBank/DDBJ whole genome shotgun (WGS) entry which is preliminary data.</text>
</comment>
<evidence type="ECO:0000313" key="2">
    <source>
        <dbReference type="EMBL" id="THG36726.1"/>
    </source>
</evidence>
<accession>A0A4S4G3H0</accession>
<dbReference type="Proteomes" id="UP000308978">
    <property type="component" value="Unassembled WGS sequence"/>
</dbReference>
<feature type="region of interest" description="Disordered" evidence="1">
    <location>
        <begin position="55"/>
        <end position="76"/>
    </location>
</feature>
<evidence type="ECO:0000256" key="1">
    <source>
        <dbReference type="SAM" id="MobiDB-lite"/>
    </source>
</evidence>
<proteinExistence type="predicted"/>
<dbReference type="RefSeq" id="WP_136435245.1">
    <property type="nucleotide sequence ID" value="NZ_SSTJ01000012.1"/>
</dbReference>
<sequence length="230" mass="25693">MDVAQILKDSSGLLIEEDLLLLEEELQTGSYDGAYARSCSDTIASIRAGLSERPSGGVLGGTSQASDLGAPEDGLPKSASRPIVLVDSAELSPFGKPDGVRNGLEIDPFLELESIRRSSTYKSQLKSYIEQHDFFDESFVDKNFSRFDDLELKIIVASVCLSESFLDKYLDALDLEAVARYQIFSEEFFMRHFRELDAGIVLRQGANDWRTKKNRSKKLDAFLRLKGVMF</sequence>
<gene>
    <name evidence="2" type="ORF">E5986_09010</name>
</gene>
<dbReference type="AlphaFoldDB" id="A0A4S4G3H0"/>
<evidence type="ECO:0000313" key="3">
    <source>
        <dbReference type="Proteomes" id="UP000308978"/>
    </source>
</evidence>
<reference evidence="2 3" key="1">
    <citation type="submission" date="2019-04" db="EMBL/GenBank/DDBJ databases">
        <title>Microbes associate with the intestines of laboratory mice.</title>
        <authorList>
            <person name="Navarre W."/>
            <person name="Wong E."/>
            <person name="Huang K.C."/>
            <person name="Tropini C."/>
            <person name="Ng K."/>
            <person name="Yu B."/>
        </authorList>
    </citation>
    <scope>NUCLEOTIDE SEQUENCE [LARGE SCALE GENOMIC DNA]</scope>
    <source>
        <strain evidence="2 3">NM80_B27</strain>
    </source>
</reference>
<organism evidence="2 3">
    <name type="scientific">Adlercreutzia caecimuris</name>
    <dbReference type="NCBI Taxonomy" id="671266"/>
    <lineage>
        <taxon>Bacteria</taxon>
        <taxon>Bacillati</taxon>
        <taxon>Actinomycetota</taxon>
        <taxon>Coriobacteriia</taxon>
        <taxon>Eggerthellales</taxon>
        <taxon>Eggerthellaceae</taxon>
        <taxon>Adlercreutzia</taxon>
    </lineage>
</organism>
<protein>
    <submittedName>
        <fullName evidence="2">Uncharacterized protein</fullName>
    </submittedName>
</protein>
<name>A0A4S4G3H0_9ACTN</name>
<dbReference type="EMBL" id="SSTJ01000012">
    <property type="protein sequence ID" value="THG36726.1"/>
    <property type="molecule type" value="Genomic_DNA"/>
</dbReference>